<dbReference type="FunFam" id="1.10.10.10:FF:000079">
    <property type="entry name" value="GntR family transcriptional regulator"/>
    <property type="match status" value="1"/>
</dbReference>
<dbReference type="PRINTS" id="PR00035">
    <property type="entry name" value="HTHGNTR"/>
</dbReference>
<dbReference type="InterPro" id="IPR000524">
    <property type="entry name" value="Tscrpt_reg_HTH_GntR"/>
</dbReference>
<evidence type="ECO:0000313" key="5">
    <source>
        <dbReference type="EMBL" id="RMX06412.1"/>
    </source>
</evidence>
<dbReference type="InterPro" id="IPR036388">
    <property type="entry name" value="WH-like_DNA-bd_sf"/>
</dbReference>
<dbReference type="PANTHER" id="PTHR44846">
    <property type="entry name" value="MANNOSYL-D-GLYCERATE TRANSPORT/METABOLISM SYSTEM REPRESSOR MNGR-RELATED"/>
    <property type="match status" value="1"/>
</dbReference>
<organism evidence="5 6">
    <name type="scientific">Corticibacter populi</name>
    <dbReference type="NCBI Taxonomy" id="1550736"/>
    <lineage>
        <taxon>Bacteria</taxon>
        <taxon>Pseudomonadati</taxon>
        <taxon>Pseudomonadota</taxon>
        <taxon>Betaproteobacteria</taxon>
        <taxon>Burkholderiales</taxon>
        <taxon>Comamonadaceae</taxon>
        <taxon>Corticibacter</taxon>
    </lineage>
</organism>
<dbReference type="SMART" id="SM00345">
    <property type="entry name" value="HTH_GNTR"/>
    <property type="match status" value="1"/>
</dbReference>
<protein>
    <submittedName>
        <fullName evidence="5">GntR family transcriptional regulator</fullName>
    </submittedName>
</protein>
<dbReference type="InterPro" id="IPR028978">
    <property type="entry name" value="Chorismate_lyase_/UTRA_dom_sf"/>
</dbReference>
<evidence type="ECO:0000259" key="4">
    <source>
        <dbReference type="PROSITE" id="PS50949"/>
    </source>
</evidence>
<sequence length="265" mass="29367">MAEAPGISKSIEDASNGTSAPLAVPAFSPLYRQIKGLLLQSLQSGQWQPGEAIPSEMELAQQLRVSQGTVRKAIDELAAEHLLVRKQGKGTFVATHTERHVQYRFLRLRPDAGGLDEEGPAQRHILHCRRLRANAEMAQQLALRSGDAVIHIRRTLSMQGTPTVLEDIWLPAHAFKGISAAQITDYQGPTYALLEKEYGVRMIRANEKLKAIACADEATAALLQVAVGTPLLSVERTTYTYNDVPMEVRRGVYRTDTHHYHNEIN</sequence>
<keyword evidence="1" id="KW-0805">Transcription regulation</keyword>
<dbReference type="InterPro" id="IPR011663">
    <property type="entry name" value="UTRA"/>
</dbReference>
<dbReference type="EMBL" id="RDQO01000002">
    <property type="protein sequence ID" value="RMX06412.1"/>
    <property type="molecule type" value="Genomic_DNA"/>
</dbReference>
<dbReference type="PROSITE" id="PS50949">
    <property type="entry name" value="HTH_GNTR"/>
    <property type="match status" value="1"/>
</dbReference>
<evidence type="ECO:0000256" key="3">
    <source>
        <dbReference type="ARBA" id="ARBA00023163"/>
    </source>
</evidence>
<proteinExistence type="predicted"/>
<dbReference type="Gene3D" id="1.10.10.10">
    <property type="entry name" value="Winged helix-like DNA-binding domain superfamily/Winged helix DNA-binding domain"/>
    <property type="match status" value="1"/>
</dbReference>
<dbReference type="SUPFAM" id="SSF64288">
    <property type="entry name" value="Chorismate lyase-like"/>
    <property type="match status" value="1"/>
</dbReference>
<comment type="caution">
    <text evidence="5">The sequence shown here is derived from an EMBL/GenBank/DDBJ whole genome shotgun (WGS) entry which is preliminary data.</text>
</comment>
<accession>A0A3M6QV97</accession>
<keyword evidence="3" id="KW-0804">Transcription</keyword>
<dbReference type="InterPro" id="IPR036390">
    <property type="entry name" value="WH_DNA-bd_sf"/>
</dbReference>
<dbReference type="GO" id="GO:0003677">
    <property type="term" value="F:DNA binding"/>
    <property type="evidence" value="ECO:0007669"/>
    <property type="project" value="UniProtKB-KW"/>
</dbReference>
<name>A0A3M6QV97_9BURK</name>
<dbReference type="SMART" id="SM00866">
    <property type="entry name" value="UTRA"/>
    <property type="match status" value="1"/>
</dbReference>
<dbReference type="OrthoDB" id="2530535at2"/>
<dbReference type="AlphaFoldDB" id="A0A3M6QV97"/>
<dbReference type="SUPFAM" id="SSF46785">
    <property type="entry name" value="Winged helix' DNA-binding domain"/>
    <property type="match status" value="1"/>
</dbReference>
<dbReference type="RefSeq" id="WP_122227640.1">
    <property type="nucleotide sequence ID" value="NZ_RDQO01000002.1"/>
</dbReference>
<feature type="domain" description="HTH gntR-type" evidence="4">
    <location>
        <begin position="28"/>
        <end position="96"/>
    </location>
</feature>
<evidence type="ECO:0000256" key="2">
    <source>
        <dbReference type="ARBA" id="ARBA00023125"/>
    </source>
</evidence>
<evidence type="ECO:0000313" key="6">
    <source>
        <dbReference type="Proteomes" id="UP000278006"/>
    </source>
</evidence>
<keyword evidence="6" id="KW-1185">Reference proteome</keyword>
<keyword evidence="2" id="KW-0238">DNA-binding</keyword>
<dbReference type="PANTHER" id="PTHR44846:SF1">
    <property type="entry name" value="MANNOSYL-D-GLYCERATE TRANSPORT_METABOLISM SYSTEM REPRESSOR MNGR-RELATED"/>
    <property type="match status" value="1"/>
</dbReference>
<dbReference type="Pfam" id="PF00392">
    <property type="entry name" value="GntR"/>
    <property type="match status" value="1"/>
</dbReference>
<dbReference type="CDD" id="cd07377">
    <property type="entry name" value="WHTH_GntR"/>
    <property type="match status" value="1"/>
</dbReference>
<dbReference type="Gene3D" id="3.40.1410.10">
    <property type="entry name" value="Chorismate lyase-like"/>
    <property type="match status" value="1"/>
</dbReference>
<dbReference type="Proteomes" id="UP000278006">
    <property type="component" value="Unassembled WGS sequence"/>
</dbReference>
<dbReference type="Pfam" id="PF07702">
    <property type="entry name" value="UTRA"/>
    <property type="match status" value="1"/>
</dbReference>
<dbReference type="InterPro" id="IPR050679">
    <property type="entry name" value="Bact_HTH_transcr_reg"/>
</dbReference>
<evidence type="ECO:0000256" key="1">
    <source>
        <dbReference type="ARBA" id="ARBA00023015"/>
    </source>
</evidence>
<dbReference type="GO" id="GO:0045892">
    <property type="term" value="P:negative regulation of DNA-templated transcription"/>
    <property type="evidence" value="ECO:0007669"/>
    <property type="project" value="TreeGrafter"/>
</dbReference>
<dbReference type="GO" id="GO:0003700">
    <property type="term" value="F:DNA-binding transcription factor activity"/>
    <property type="evidence" value="ECO:0007669"/>
    <property type="project" value="InterPro"/>
</dbReference>
<reference evidence="5 6" key="1">
    <citation type="submission" date="2018-10" db="EMBL/GenBank/DDBJ databases">
        <title>Draft genome of Cortibacter populi DSM10536.</title>
        <authorList>
            <person name="Bernier A.-M."/>
            <person name="Bernard K."/>
        </authorList>
    </citation>
    <scope>NUCLEOTIDE SEQUENCE [LARGE SCALE GENOMIC DNA]</scope>
    <source>
        <strain evidence="5 6">DSM 105136</strain>
    </source>
</reference>
<gene>
    <name evidence="5" type="ORF">D8I35_07695</name>
</gene>